<dbReference type="EMBL" id="AP019621">
    <property type="protein sequence ID" value="BBJ47477.1"/>
    <property type="molecule type" value="Genomic_DNA"/>
</dbReference>
<accession>A0A499VMM9</accession>
<dbReference type="AlphaFoldDB" id="A0A499VMM9"/>
<organism evidence="1">
    <name type="scientific">Streptomyces avermitilis</name>
    <dbReference type="NCBI Taxonomy" id="33903"/>
    <lineage>
        <taxon>Bacteria</taxon>
        <taxon>Bacillati</taxon>
        <taxon>Actinomycetota</taxon>
        <taxon>Actinomycetes</taxon>
        <taxon>Kitasatosporales</taxon>
        <taxon>Streptomycetaceae</taxon>
        <taxon>Streptomyces</taxon>
    </lineage>
</organism>
<name>A0A499VMM9_STRAX</name>
<protein>
    <submittedName>
        <fullName evidence="1">Uncharacterized protein</fullName>
    </submittedName>
</protein>
<evidence type="ECO:0000313" key="1">
    <source>
        <dbReference type="EMBL" id="BBJ47477.1"/>
    </source>
</evidence>
<sequence length="100" mass="11307">MLYGTRAPKELLHHLPASVLRRPTEVRTAARYAGGMRGSRMRDRRPPTYRCPAVPGLTSYARAILMALNSSVLPSEPITCQNRYCELLIPLLLLYCGYSW</sequence>
<reference evidence="1" key="1">
    <citation type="submission" date="2019-04" db="EMBL/GenBank/DDBJ databases">
        <title>Draft genome sequences of Streptomyces avermitilis MC3.</title>
        <authorList>
            <person name="Komaki H."/>
            <person name="Tamura T."/>
            <person name="Hosoyama A."/>
        </authorList>
    </citation>
    <scope>NUCLEOTIDE SEQUENCE</scope>
    <source>
        <strain evidence="1">MC3</strain>
    </source>
</reference>
<proteinExistence type="predicted"/>
<gene>
    <name evidence="1" type="ORF">SAVMC3_01060</name>
</gene>